<dbReference type="PANTHER" id="PTHR46847:SF1">
    <property type="entry name" value="D-ALLOSE-BINDING PERIPLASMIC PROTEIN-RELATED"/>
    <property type="match status" value="1"/>
</dbReference>
<dbReference type="Pfam" id="PF13407">
    <property type="entry name" value="Peripla_BP_4"/>
    <property type="match status" value="1"/>
</dbReference>
<dbReference type="GO" id="GO:0030313">
    <property type="term" value="C:cell envelope"/>
    <property type="evidence" value="ECO:0007669"/>
    <property type="project" value="UniProtKB-SubCell"/>
</dbReference>
<protein>
    <submittedName>
        <fullName evidence="6">Periplasmic binding protein/LacI transcriptional regulator</fullName>
    </submittedName>
</protein>
<evidence type="ECO:0000256" key="3">
    <source>
        <dbReference type="ARBA" id="ARBA00022729"/>
    </source>
</evidence>
<feature type="chain" id="PRO_5002772326" evidence="4">
    <location>
        <begin position="24"/>
        <end position="308"/>
    </location>
</feature>
<sequence length="308" mass="31881">MKQRTNPLPAALLLIALAAPAAAAETKLTFLMPEAGDRFLDSLQSAVVSTAASKFSASVEVAQAAGKGETQVVQARAALDAKPAALIVTPVDDASARTITEMSAAAGIPLVFVNRRPSGPVTNRMAIVSANHLVAGRVQMRMLAQRLGDRGNVAILRGKDSDNAAQERTAGVKEILGQRPGLKLLAEASADWSRRQAQDQVTAWLRSGLKFDAIAANNDEMALGAVAALKAAGLSGKILVGGVDGTSDGIAAVKSGDVSVSVLQDAPLQGAQAVNDAVKLARGEYVQPYDWVPHQLILPARGDLASGR</sequence>
<comment type="subcellular location">
    <subcellularLocation>
        <location evidence="1">Cell envelope</location>
    </subcellularLocation>
</comment>
<feature type="domain" description="Periplasmic binding protein" evidence="5">
    <location>
        <begin position="30"/>
        <end position="284"/>
    </location>
</feature>
<evidence type="ECO:0000256" key="1">
    <source>
        <dbReference type="ARBA" id="ARBA00004196"/>
    </source>
</evidence>
<comment type="similarity">
    <text evidence="2">Belongs to the bacterial solute-binding protein 2 family.</text>
</comment>
<reference evidence="6" key="1">
    <citation type="submission" date="2008-04" db="EMBL/GenBank/DDBJ databases">
        <title>Complete sequence of chromosome of Methylobacterium populi BJ001.</title>
        <authorList>
            <consortium name="US DOE Joint Genome Institute"/>
            <person name="Copeland A."/>
            <person name="Lucas S."/>
            <person name="Lapidus A."/>
            <person name="Glavina del Rio T."/>
            <person name="Dalin E."/>
            <person name="Tice H."/>
            <person name="Bruce D."/>
            <person name="Goodwin L."/>
            <person name="Pitluck S."/>
            <person name="Chertkov O."/>
            <person name="Brettin T."/>
            <person name="Detter J.C."/>
            <person name="Han C."/>
            <person name="Kuske C.R."/>
            <person name="Schmutz J."/>
            <person name="Larimer F."/>
            <person name="Land M."/>
            <person name="Hauser L."/>
            <person name="Kyrpides N."/>
            <person name="Mikhailova N."/>
            <person name="Marx C."/>
            <person name="Richardson P."/>
        </authorList>
    </citation>
    <scope>NUCLEOTIDE SEQUENCE [LARGE SCALE GENOMIC DNA]</scope>
    <source>
        <strain evidence="6">BJ001</strain>
    </source>
</reference>
<evidence type="ECO:0000259" key="5">
    <source>
        <dbReference type="Pfam" id="PF13407"/>
    </source>
</evidence>
<evidence type="ECO:0000256" key="2">
    <source>
        <dbReference type="ARBA" id="ARBA00007639"/>
    </source>
</evidence>
<gene>
    <name evidence="6" type="ordered locus">Mpop_4198</name>
</gene>
<proteinExistence type="inferred from homology"/>
<dbReference type="GO" id="GO:0030246">
    <property type="term" value="F:carbohydrate binding"/>
    <property type="evidence" value="ECO:0007669"/>
    <property type="project" value="UniProtKB-ARBA"/>
</dbReference>
<accession>B1ZDA2</accession>
<dbReference type="Proteomes" id="UP000007136">
    <property type="component" value="Chromosome"/>
</dbReference>
<dbReference type="Gene3D" id="3.40.50.2300">
    <property type="match status" value="2"/>
</dbReference>
<dbReference type="STRING" id="441620.Mpop_4198"/>
<dbReference type="PANTHER" id="PTHR46847">
    <property type="entry name" value="D-ALLOSE-BINDING PERIPLASMIC PROTEIN-RELATED"/>
    <property type="match status" value="1"/>
</dbReference>
<dbReference type="AlphaFoldDB" id="B1ZDA2"/>
<dbReference type="SUPFAM" id="SSF53822">
    <property type="entry name" value="Periplasmic binding protein-like I"/>
    <property type="match status" value="1"/>
</dbReference>
<evidence type="ECO:0000256" key="4">
    <source>
        <dbReference type="SAM" id="SignalP"/>
    </source>
</evidence>
<dbReference type="InterPro" id="IPR028082">
    <property type="entry name" value="Peripla_BP_I"/>
</dbReference>
<dbReference type="EMBL" id="CP001029">
    <property type="protein sequence ID" value="ACB82310.1"/>
    <property type="molecule type" value="Genomic_DNA"/>
</dbReference>
<dbReference type="InterPro" id="IPR025997">
    <property type="entry name" value="SBP_2_dom"/>
</dbReference>
<name>B1ZDA2_METPB</name>
<evidence type="ECO:0000313" key="6">
    <source>
        <dbReference type="EMBL" id="ACB82310.1"/>
    </source>
</evidence>
<dbReference type="RefSeq" id="WP_012455921.1">
    <property type="nucleotide sequence ID" value="NC_010725.1"/>
</dbReference>
<feature type="signal peptide" evidence="4">
    <location>
        <begin position="1"/>
        <end position="23"/>
    </location>
</feature>
<dbReference type="eggNOG" id="COG1879">
    <property type="taxonomic scope" value="Bacteria"/>
</dbReference>
<keyword evidence="3 4" id="KW-0732">Signal</keyword>
<dbReference type="HOGENOM" id="CLU_037628_3_1_5"/>
<organism evidence="6 7">
    <name type="scientific">Methylorubrum populi (strain ATCC BAA-705 / NCIMB 13946 / BJ001)</name>
    <name type="common">Methylobacterium populi</name>
    <dbReference type="NCBI Taxonomy" id="441620"/>
    <lineage>
        <taxon>Bacteria</taxon>
        <taxon>Pseudomonadati</taxon>
        <taxon>Pseudomonadota</taxon>
        <taxon>Alphaproteobacteria</taxon>
        <taxon>Hyphomicrobiales</taxon>
        <taxon>Methylobacteriaceae</taxon>
        <taxon>Methylorubrum</taxon>
    </lineage>
</organism>
<evidence type="ECO:0000313" key="7">
    <source>
        <dbReference type="Proteomes" id="UP000007136"/>
    </source>
</evidence>
<dbReference type="KEGG" id="mpo:Mpop_4198"/>